<dbReference type="InterPro" id="IPR001107">
    <property type="entry name" value="Band_7"/>
</dbReference>
<gene>
    <name evidence="8" type="ORF">UXQ13_22205</name>
</gene>
<keyword evidence="4" id="KW-1133">Transmembrane helix</keyword>
<evidence type="ECO:0000256" key="1">
    <source>
        <dbReference type="ARBA" id="ARBA00004167"/>
    </source>
</evidence>
<dbReference type="InterPro" id="IPR001972">
    <property type="entry name" value="Stomatin_HflK_fam"/>
</dbReference>
<keyword evidence="3" id="KW-0812">Transmembrane</keyword>
<comment type="similarity">
    <text evidence="2">Belongs to the band 7/mec-2 family.</text>
</comment>
<protein>
    <submittedName>
        <fullName evidence="8">SPFH domain-containing protein</fullName>
    </submittedName>
</protein>
<feature type="compositionally biased region" description="Low complexity" evidence="6">
    <location>
        <begin position="424"/>
        <end position="434"/>
    </location>
</feature>
<proteinExistence type="inferred from homology"/>
<sequence>MEALIALLVIAVLVIIVLAKSVTIVPQAQAKVVERFGRYSRTLSPGLAILVPFADRVRATIDLREQVISFPPQPVITADNLQVGIDTVVYFQVTDPRLAVYGIANYITGMEQLTTTTLRNVVGGLNLEGALTGRDGINSQLRSVLDGTTGPWGLRVARVEIKAIDPPLSIQDSMEKQMRADRDKRATILTAEGQRQSAIMTAEGQKASQILAAEGHKTAAILEAEAERQSRILRAEGERAALFLQAQGQAKSIETVFQAIHDGKPDQGLLAYQYLQTLPKIAQGDANKMWIVPSEFSSALEGLANLGGAGKGPAADGEPRRSWLDVDAQESAPASAPAQRLDTSDWFESRVPRAADQPEAKLEMSTLDDVAPEAPHPSMPSTPSIAELTADVQESGAAADPRNQPADEPEDGGDDGTPMPPSPYGQQGPQQGQQGSQGGQYDGPPPQWQQQQGPPPGWQQGPPPGYQGR</sequence>
<evidence type="ECO:0000313" key="9">
    <source>
        <dbReference type="Proteomes" id="UP001373496"/>
    </source>
</evidence>
<evidence type="ECO:0000256" key="5">
    <source>
        <dbReference type="ARBA" id="ARBA00023136"/>
    </source>
</evidence>
<reference evidence="8 9" key="1">
    <citation type="submission" date="2024-03" db="EMBL/GenBank/DDBJ databases">
        <title>Draft genome sequence of Klenkia terrae.</title>
        <authorList>
            <person name="Duangmal K."/>
            <person name="Chantavorakit T."/>
        </authorList>
    </citation>
    <scope>NUCLEOTIDE SEQUENCE [LARGE SCALE GENOMIC DNA]</scope>
    <source>
        <strain evidence="8 9">JCM 17786</strain>
    </source>
</reference>
<dbReference type="PROSITE" id="PS01270">
    <property type="entry name" value="BAND_7"/>
    <property type="match status" value="1"/>
</dbReference>
<dbReference type="InterPro" id="IPR036013">
    <property type="entry name" value="Band_7/SPFH_dom_sf"/>
</dbReference>
<accession>A0ABU8EC48</accession>
<dbReference type="RefSeq" id="WP_225235470.1">
    <property type="nucleotide sequence ID" value="NZ_JBAPLV010000040.1"/>
</dbReference>
<dbReference type="PANTHER" id="PTHR43327">
    <property type="entry name" value="STOMATIN-LIKE PROTEIN 2, MITOCHONDRIAL"/>
    <property type="match status" value="1"/>
</dbReference>
<feature type="compositionally biased region" description="Basic and acidic residues" evidence="6">
    <location>
        <begin position="347"/>
        <end position="362"/>
    </location>
</feature>
<keyword evidence="5" id="KW-0472">Membrane</keyword>
<evidence type="ECO:0000256" key="3">
    <source>
        <dbReference type="ARBA" id="ARBA00022692"/>
    </source>
</evidence>
<feature type="compositionally biased region" description="Pro residues" evidence="6">
    <location>
        <begin position="443"/>
        <end position="469"/>
    </location>
</feature>
<dbReference type="EMBL" id="JBAPLV010000040">
    <property type="protein sequence ID" value="MEI4281202.1"/>
    <property type="molecule type" value="Genomic_DNA"/>
</dbReference>
<dbReference type="CDD" id="cd08829">
    <property type="entry name" value="SPFH_paraslipin"/>
    <property type="match status" value="1"/>
</dbReference>
<dbReference type="PRINTS" id="PR00721">
    <property type="entry name" value="STOMATIN"/>
</dbReference>
<dbReference type="SUPFAM" id="SSF117892">
    <property type="entry name" value="Band 7/SPFH domain"/>
    <property type="match status" value="1"/>
</dbReference>
<dbReference type="PANTHER" id="PTHR43327:SF10">
    <property type="entry name" value="STOMATIN-LIKE PROTEIN 2, MITOCHONDRIAL"/>
    <property type="match status" value="1"/>
</dbReference>
<evidence type="ECO:0000256" key="6">
    <source>
        <dbReference type="SAM" id="MobiDB-lite"/>
    </source>
</evidence>
<name>A0ABU8EC48_9ACTN</name>
<feature type="compositionally biased region" description="Low complexity" evidence="6">
    <location>
        <begin position="329"/>
        <end position="339"/>
    </location>
</feature>
<evidence type="ECO:0000256" key="4">
    <source>
        <dbReference type="ARBA" id="ARBA00022989"/>
    </source>
</evidence>
<dbReference type="InterPro" id="IPR050710">
    <property type="entry name" value="Band7/mec-2_domain"/>
</dbReference>
<comment type="subcellular location">
    <subcellularLocation>
        <location evidence="1">Membrane</location>
        <topology evidence="1">Single-pass membrane protein</topology>
    </subcellularLocation>
</comment>
<dbReference type="InterPro" id="IPR018080">
    <property type="entry name" value="Band_7/stomatin-like_CS"/>
</dbReference>
<dbReference type="SMART" id="SM00244">
    <property type="entry name" value="PHB"/>
    <property type="match status" value="1"/>
</dbReference>
<feature type="region of interest" description="Disordered" evidence="6">
    <location>
        <begin position="327"/>
        <end position="469"/>
    </location>
</feature>
<organism evidence="8 9">
    <name type="scientific">Klenkia terrae</name>
    <dbReference type="NCBI Taxonomy" id="1052259"/>
    <lineage>
        <taxon>Bacteria</taxon>
        <taxon>Bacillati</taxon>
        <taxon>Actinomycetota</taxon>
        <taxon>Actinomycetes</taxon>
        <taxon>Geodermatophilales</taxon>
        <taxon>Geodermatophilaceae</taxon>
        <taxon>Klenkia</taxon>
    </lineage>
</organism>
<evidence type="ECO:0000256" key="2">
    <source>
        <dbReference type="ARBA" id="ARBA00008164"/>
    </source>
</evidence>
<evidence type="ECO:0000313" key="8">
    <source>
        <dbReference type="EMBL" id="MEI4281202.1"/>
    </source>
</evidence>
<feature type="domain" description="Band 7" evidence="7">
    <location>
        <begin position="20"/>
        <end position="178"/>
    </location>
</feature>
<dbReference type="Proteomes" id="UP001373496">
    <property type="component" value="Unassembled WGS sequence"/>
</dbReference>
<keyword evidence="9" id="KW-1185">Reference proteome</keyword>
<dbReference type="Gene3D" id="3.30.479.30">
    <property type="entry name" value="Band 7 domain"/>
    <property type="match status" value="1"/>
</dbReference>
<evidence type="ECO:0000259" key="7">
    <source>
        <dbReference type="SMART" id="SM00244"/>
    </source>
</evidence>
<dbReference type="Pfam" id="PF01145">
    <property type="entry name" value="Band_7"/>
    <property type="match status" value="1"/>
</dbReference>
<comment type="caution">
    <text evidence="8">The sequence shown here is derived from an EMBL/GenBank/DDBJ whole genome shotgun (WGS) entry which is preliminary data.</text>
</comment>